<evidence type="ECO:0000313" key="2">
    <source>
        <dbReference type="Proteomes" id="UP000298327"/>
    </source>
</evidence>
<name>A0A4Y9YUI1_9AGAM</name>
<evidence type="ECO:0000313" key="1">
    <source>
        <dbReference type="EMBL" id="TFY65842.1"/>
    </source>
</evidence>
<dbReference type="Proteomes" id="UP000298327">
    <property type="component" value="Unassembled WGS sequence"/>
</dbReference>
<accession>A0A4Y9YUI1</accession>
<organism evidence="1 2">
    <name type="scientific">Dentipellis fragilis</name>
    <dbReference type="NCBI Taxonomy" id="205917"/>
    <lineage>
        <taxon>Eukaryota</taxon>
        <taxon>Fungi</taxon>
        <taxon>Dikarya</taxon>
        <taxon>Basidiomycota</taxon>
        <taxon>Agaricomycotina</taxon>
        <taxon>Agaricomycetes</taxon>
        <taxon>Russulales</taxon>
        <taxon>Hericiaceae</taxon>
        <taxon>Dentipellis</taxon>
    </lineage>
</organism>
<gene>
    <name evidence="1" type="ORF">EVG20_g5238</name>
</gene>
<reference evidence="1 2" key="1">
    <citation type="submission" date="2019-02" db="EMBL/GenBank/DDBJ databases">
        <title>Genome sequencing of the rare red list fungi Dentipellis fragilis.</title>
        <authorList>
            <person name="Buettner E."/>
            <person name="Kellner H."/>
        </authorList>
    </citation>
    <scope>NUCLEOTIDE SEQUENCE [LARGE SCALE GENOMIC DNA]</scope>
    <source>
        <strain evidence="1 2">DSM 105465</strain>
    </source>
</reference>
<comment type="caution">
    <text evidence="1">The sequence shown here is derived from an EMBL/GenBank/DDBJ whole genome shotgun (WGS) entry which is preliminary data.</text>
</comment>
<protein>
    <recommendedName>
        <fullName evidence="3">Reverse transcriptase domain-containing protein</fullName>
    </recommendedName>
</protein>
<dbReference type="InterPro" id="IPR021109">
    <property type="entry name" value="Peptidase_aspartic_dom_sf"/>
</dbReference>
<dbReference type="OrthoDB" id="128646at2759"/>
<dbReference type="EMBL" id="SEOQ01000302">
    <property type="protein sequence ID" value="TFY65842.1"/>
    <property type="molecule type" value="Genomic_DNA"/>
</dbReference>
<dbReference type="Gene3D" id="2.40.70.10">
    <property type="entry name" value="Acid Proteases"/>
    <property type="match status" value="1"/>
</dbReference>
<dbReference type="STRING" id="205917.A0A4Y9YUI1"/>
<proteinExistence type="predicted"/>
<keyword evidence="2" id="KW-1185">Reference proteome</keyword>
<evidence type="ECO:0008006" key="3">
    <source>
        <dbReference type="Google" id="ProtNLM"/>
    </source>
</evidence>
<sequence length="223" mass="25376">MTQTLRIYSHDSTSYHQEKVQFFVADIGDFDIILGTDWLEEHNSEIDWLARRVDMTRCLPSCKLYYPLVKNLDTCTEHRQTIPIPEPTTQCFIGPTAHQTAQVSKYVVPARRVHSVHVCTFWPFLPLGCLFTEDDDEHPDIDPAWEHEGLHLAGMLHQKLESEASEVTADSLPICAAFTNAQKLAERASGLGKDKSFEELVPAPYRSFQNVFDKSTSECLPEH</sequence>
<dbReference type="AlphaFoldDB" id="A0A4Y9YUI1"/>